<keyword evidence="3" id="KW-0472">Membrane</keyword>
<dbReference type="Pfam" id="PF00059">
    <property type="entry name" value="Lectin_C"/>
    <property type="match status" value="1"/>
</dbReference>
<sequence length="256" mass="29764">MELDSIYQNFECRNTEDTSGPQTLNHRQDEGKDEKHRGRCLVLMTVCLGLICVLLLVIIIFITAERESLFKSYKITAEEINQTINRLQDNYTDLTQKKLELETRVNDLMAEKSQLQRSADTLSQKNLELESKVTSLSDELLSFFFISHELKSWSESRQYCRDRGADLVIINTEEKQRFISSIVKDRVWIGLSDIENEGRIIWVDNKPLNQGFWFTDQPDDYKGDEDCVELIPTQDPGNNWNDLPCSRKKKGICEKN</sequence>
<dbReference type="Gene3D" id="3.10.100.10">
    <property type="entry name" value="Mannose-Binding Protein A, subunit A"/>
    <property type="match status" value="1"/>
</dbReference>
<evidence type="ECO:0000256" key="1">
    <source>
        <dbReference type="ARBA" id="ARBA00022734"/>
    </source>
</evidence>
<proteinExistence type="predicted"/>
<dbReference type="Gene3D" id="1.20.5.340">
    <property type="match status" value="1"/>
</dbReference>
<dbReference type="GO" id="GO:0030246">
    <property type="term" value="F:carbohydrate binding"/>
    <property type="evidence" value="ECO:0007669"/>
    <property type="project" value="UniProtKB-KW"/>
</dbReference>
<protein>
    <recommendedName>
        <fullName evidence="4">C-type lectin domain-containing protein</fullName>
    </recommendedName>
</protein>
<accession>A0AAW2B8D6</accession>
<keyword evidence="2" id="KW-0175">Coiled coil</keyword>
<evidence type="ECO:0000313" key="6">
    <source>
        <dbReference type="Proteomes" id="UP001479290"/>
    </source>
</evidence>
<dbReference type="InterPro" id="IPR033989">
    <property type="entry name" value="CD209-like_CTLD"/>
</dbReference>
<keyword evidence="6" id="KW-1185">Reference proteome</keyword>
<keyword evidence="3" id="KW-1133">Transmembrane helix</keyword>
<dbReference type="EMBL" id="JAWDJR010000001">
    <property type="protein sequence ID" value="KAK9981557.1"/>
    <property type="molecule type" value="Genomic_DNA"/>
</dbReference>
<dbReference type="SUPFAM" id="SSF90257">
    <property type="entry name" value="Myosin rod fragments"/>
    <property type="match status" value="1"/>
</dbReference>
<dbReference type="PANTHER" id="PTHR22802:SF471">
    <property type="entry name" value="CD209F ANTIGEN"/>
    <property type="match status" value="1"/>
</dbReference>
<evidence type="ECO:0000259" key="4">
    <source>
        <dbReference type="PROSITE" id="PS50041"/>
    </source>
</evidence>
<evidence type="ECO:0000256" key="2">
    <source>
        <dbReference type="SAM" id="Coils"/>
    </source>
</evidence>
<dbReference type="PANTHER" id="PTHR22802">
    <property type="entry name" value="C-TYPE LECTIN SUPERFAMILY MEMBER"/>
    <property type="match status" value="1"/>
</dbReference>
<feature type="transmembrane region" description="Helical" evidence="3">
    <location>
        <begin position="41"/>
        <end position="64"/>
    </location>
</feature>
<dbReference type="SMART" id="SM00034">
    <property type="entry name" value="CLECT"/>
    <property type="match status" value="1"/>
</dbReference>
<comment type="caution">
    <text evidence="5">The sequence shown here is derived from an EMBL/GenBank/DDBJ whole genome shotgun (WGS) entry which is preliminary data.</text>
</comment>
<dbReference type="AlphaFoldDB" id="A0AAW2B8D6"/>
<reference evidence="5 6" key="1">
    <citation type="submission" date="2024-05" db="EMBL/GenBank/DDBJ databases">
        <title>A high-quality chromosomal-level genome assembly of Topmouth culter (Culter alburnus).</title>
        <authorList>
            <person name="Zhao H."/>
        </authorList>
    </citation>
    <scope>NUCLEOTIDE SEQUENCE [LARGE SCALE GENOMIC DNA]</scope>
    <source>
        <strain evidence="5">CATC2023</strain>
        <tissue evidence="5">Muscle</tissue>
    </source>
</reference>
<dbReference type="CDD" id="cd03590">
    <property type="entry name" value="CLECT_DC-SIGN_like"/>
    <property type="match status" value="1"/>
</dbReference>
<feature type="domain" description="C-type lectin" evidence="4">
    <location>
        <begin position="144"/>
        <end position="254"/>
    </location>
</feature>
<keyword evidence="3" id="KW-0812">Transmembrane</keyword>
<organism evidence="5 6">
    <name type="scientific">Culter alburnus</name>
    <name type="common">Topmouth culter</name>
    <dbReference type="NCBI Taxonomy" id="194366"/>
    <lineage>
        <taxon>Eukaryota</taxon>
        <taxon>Metazoa</taxon>
        <taxon>Chordata</taxon>
        <taxon>Craniata</taxon>
        <taxon>Vertebrata</taxon>
        <taxon>Euteleostomi</taxon>
        <taxon>Actinopterygii</taxon>
        <taxon>Neopterygii</taxon>
        <taxon>Teleostei</taxon>
        <taxon>Ostariophysi</taxon>
        <taxon>Cypriniformes</taxon>
        <taxon>Xenocyprididae</taxon>
        <taxon>Xenocypridinae</taxon>
        <taxon>Culter</taxon>
    </lineage>
</organism>
<gene>
    <name evidence="5" type="ORF">ABG768_001084</name>
</gene>
<evidence type="ECO:0000313" key="5">
    <source>
        <dbReference type="EMBL" id="KAK9981557.1"/>
    </source>
</evidence>
<dbReference type="SUPFAM" id="SSF56436">
    <property type="entry name" value="C-type lectin-like"/>
    <property type="match status" value="1"/>
</dbReference>
<dbReference type="InterPro" id="IPR051004">
    <property type="entry name" value="DC-SIGN_domain-containing"/>
</dbReference>
<dbReference type="InterPro" id="IPR001304">
    <property type="entry name" value="C-type_lectin-like"/>
</dbReference>
<dbReference type="PROSITE" id="PS50041">
    <property type="entry name" value="C_TYPE_LECTIN_2"/>
    <property type="match status" value="1"/>
</dbReference>
<keyword evidence="1" id="KW-0430">Lectin</keyword>
<dbReference type="Proteomes" id="UP001479290">
    <property type="component" value="Unassembled WGS sequence"/>
</dbReference>
<dbReference type="InterPro" id="IPR016186">
    <property type="entry name" value="C-type_lectin-like/link_sf"/>
</dbReference>
<feature type="coiled-coil region" evidence="2">
    <location>
        <begin position="70"/>
        <end position="139"/>
    </location>
</feature>
<name>A0AAW2B8D6_CULAL</name>
<dbReference type="InterPro" id="IPR016187">
    <property type="entry name" value="CTDL_fold"/>
</dbReference>
<evidence type="ECO:0000256" key="3">
    <source>
        <dbReference type="SAM" id="Phobius"/>
    </source>
</evidence>